<gene>
    <name evidence="5" type="ORF">CWE23_03495</name>
</gene>
<dbReference type="SUPFAM" id="SSF52540">
    <property type="entry name" value="P-loop containing nucleoside triphosphate hydrolases"/>
    <property type="match status" value="1"/>
</dbReference>
<dbReference type="PANTHER" id="PTHR42781">
    <property type="entry name" value="SPERMIDINE/PUTRESCINE IMPORT ATP-BINDING PROTEIN POTA"/>
    <property type="match status" value="1"/>
</dbReference>
<dbReference type="InterPro" id="IPR003439">
    <property type="entry name" value="ABC_transporter-like_ATP-bd"/>
</dbReference>
<dbReference type="PANTHER" id="PTHR42781:SF4">
    <property type="entry name" value="SPERMIDINE_PUTRESCINE IMPORT ATP-BINDING PROTEIN POTA"/>
    <property type="match status" value="1"/>
</dbReference>
<protein>
    <submittedName>
        <fullName evidence="5">ABC transporter ATP-binding protein</fullName>
    </submittedName>
</protein>
<dbReference type="SMART" id="SM00382">
    <property type="entry name" value="AAA"/>
    <property type="match status" value="1"/>
</dbReference>
<proteinExistence type="predicted"/>
<dbReference type="AlphaFoldDB" id="A0AA94EFX1"/>
<feature type="domain" description="ABC transporter" evidence="4">
    <location>
        <begin position="7"/>
        <end position="214"/>
    </location>
</feature>
<evidence type="ECO:0000256" key="2">
    <source>
        <dbReference type="ARBA" id="ARBA00022741"/>
    </source>
</evidence>
<keyword evidence="2" id="KW-0547">Nucleotide-binding</keyword>
<evidence type="ECO:0000259" key="4">
    <source>
        <dbReference type="PROSITE" id="PS50893"/>
    </source>
</evidence>
<keyword evidence="6" id="KW-1185">Reference proteome</keyword>
<dbReference type="EMBL" id="PIPS01000001">
    <property type="protein sequence ID" value="RUO45097.1"/>
    <property type="molecule type" value="Genomic_DNA"/>
</dbReference>
<reference evidence="6" key="1">
    <citation type="journal article" date="2018" name="Front. Microbiol.">
        <title>Genome-Based Analysis Reveals the Taxonomy and Diversity of the Family Idiomarinaceae.</title>
        <authorList>
            <person name="Liu Y."/>
            <person name="Lai Q."/>
            <person name="Shao Z."/>
        </authorList>
    </citation>
    <scope>NUCLEOTIDE SEQUENCE [LARGE SCALE GENOMIC DNA]</scope>
    <source>
        <strain evidence="6">SN-14</strain>
    </source>
</reference>
<dbReference type="PROSITE" id="PS50893">
    <property type="entry name" value="ABC_TRANSPORTER_2"/>
    <property type="match status" value="1"/>
</dbReference>
<dbReference type="InterPro" id="IPR050093">
    <property type="entry name" value="ABC_SmlMolc_Importer"/>
</dbReference>
<dbReference type="Pfam" id="PF00005">
    <property type="entry name" value="ABC_tran"/>
    <property type="match status" value="1"/>
</dbReference>
<evidence type="ECO:0000313" key="6">
    <source>
        <dbReference type="Proteomes" id="UP000286680"/>
    </source>
</evidence>
<dbReference type="InterPro" id="IPR027417">
    <property type="entry name" value="P-loop_NTPase"/>
</dbReference>
<dbReference type="Proteomes" id="UP000286680">
    <property type="component" value="Unassembled WGS sequence"/>
</dbReference>
<keyword evidence="1" id="KW-0813">Transport</keyword>
<comment type="caution">
    <text evidence="5">The sequence shown here is derived from an EMBL/GenBank/DDBJ whole genome shotgun (WGS) entry which is preliminary data.</text>
</comment>
<organism evidence="5 6">
    <name type="scientific">Idiomarina aquatica</name>
    <dbReference type="NCBI Taxonomy" id="1327752"/>
    <lineage>
        <taxon>Bacteria</taxon>
        <taxon>Pseudomonadati</taxon>
        <taxon>Pseudomonadota</taxon>
        <taxon>Gammaproteobacteria</taxon>
        <taxon>Alteromonadales</taxon>
        <taxon>Idiomarinaceae</taxon>
        <taxon>Idiomarina</taxon>
    </lineage>
</organism>
<dbReference type="GO" id="GO:0005524">
    <property type="term" value="F:ATP binding"/>
    <property type="evidence" value="ECO:0007669"/>
    <property type="project" value="UniProtKB-KW"/>
</dbReference>
<evidence type="ECO:0000313" key="5">
    <source>
        <dbReference type="EMBL" id="RUO45097.1"/>
    </source>
</evidence>
<dbReference type="Gene3D" id="3.40.50.300">
    <property type="entry name" value="P-loop containing nucleotide triphosphate hydrolases"/>
    <property type="match status" value="1"/>
</dbReference>
<evidence type="ECO:0000256" key="3">
    <source>
        <dbReference type="ARBA" id="ARBA00022840"/>
    </source>
</evidence>
<keyword evidence="3 5" id="KW-0067">ATP-binding</keyword>
<dbReference type="InterPro" id="IPR017871">
    <property type="entry name" value="ABC_transporter-like_CS"/>
</dbReference>
<accession>A0AA94EFX1</accession>
<dbReference type="InterPro" id="IPR003593">
    <property type="entry name" value="AAA+_ATPase"/>
</dbReference>
<dbReference type="RefSeq" id="WP_105305802.1">
    <property type="nucleotide sequence ID" value="NZ_PIPS01000001.1"/>
</dbReference>
<name>A0AA94EFX1_9GAMM</name>
<evidence type="ECO:0000256" key="1">
    <source>
        <dbReference type="ARBA" id="ARBA00022448"/>
    </source>
</evidence>
<dbReference type="GO" id="GO:0016887">
    <property type="term" value="F:ATP hydrolysis activity"/>
    <property type="evidence" value="ECO:0007669"/>
    <property type="project" value="InterPro"/>
</dbReference>
<sequence>MSVTDALRIRSLMITRRQQPLVSIDRLDVEPGEIATLIGPSGSGKSTVLRWILGEPLTDFDANGELWLGQQRIDEYPIERRRIGLMYQKGDLFPHLSVLQNLMFALPRASRSEQLQRAAHALDAVGLQSKAEAMPAELSGGEQARIALVRSLLAEPRAILLDEPFSALDTQLRQQIRDWTFAQIKARNIAAVLVTHDPADHGDGPLLELGKHND</sequence>
<dbReference type="PROSITE" id="PS00211">
    <property type="entry name" value="ABC_TRANSPORTER_1"/>
    <property type="match status" value="1"/>
</dbReference>